<dbReference type="Gene3D" id="1.10.1170.10">
    <property type="entry name" value="Inhibitor Of Apoptosis Protein (2mihbC-IAP-1), Chain A"/>
    <property type="match status" value="1"/>
</dbReference>
<gene>
    <name evidence="2" type="ORF">OSB1V03_LOCUS13485</name>
</gene>
<keyword evidence="3" id="KW-1185">Reference proteome</keyword>
<feature type="region of interest" description="Disordered" evidence="1">
    <location>
        <begin position="1"/>
        <end position="44"/>
    </location>
</feature>
<dbReference type="AlphaFoldDB" id="A0A7R9L1J3"/>
<dbReference type="GO" id="GO:0005737">
    <property type="term" value="C:cytoplasm"/>
    <property type="evidence" value="ECO:0007669"/>
    <property type="project" value="TreeGrafter"/>
</dbReference>
<dbReference type="PANTHER" id="PTHR10044:SF139">
    <property type="entry name" value="DEATH-ASSOCIATED INHIBITOR OF APOPTOSIS 2"/>
    <property type="match status" value="1"/>
</dbReference>
<dbReference type="GO" id="GO:0061630">
    <property type="term" value="F:ubiquitin protein ligase activity"/>
    <property type="evidence" value="ECO:0007669"/>
    <property type="project" value="TreeGrafter"/>
</dbReference>
<dbReference type="Pfam" id="PF00653">
    <property type="entry name" value="BIR"/>
    <property type="match status" value="1"/>
</dbReference>
<feature type="compositionally biased region" description="Basic and acidic residues" evidence="1">
    <location>
        <begin position="231"/>
        <end position="241"/>
    </location>
</feature>
<accession>A0A7R9L1J3</accession>
<dbReference type="GO" id="GO:0043027">
    <property type="term" value="F:cysteine-type endopeptidase inhibitor activity involved in apoptotic process"/>
    <property type="evidence" value="ECO:0007669"/>
    <property type="project" value="TreeGrafter"/>
</dbReference>
<feature type="region of interest" description="Disordered" evidence="1">
    <location>
        <begin position="173"/>
        <end position="253"/>
    </location>
</feature>
<dbReference type="SMART" id="SM00238">
    <property type="entry name" value="BIR"/>
    <property type="match status" value="1"/>
</dbReference>
<dbReference type="GO" id="GO:0005634">
    <property type="term" value="C:nucleus"/>
    <property type="evidence" value="ECO:0007669"/>
    <property type="project" value="TreeGrafter"/>
</dbReference>
<proteinExistence type="predicted"/>
<feature type="compositionally biased region" description="Basic and acidic residues" evidence="1">
    <location>
        <begin position="1"/>
        <end position="14"/>
    </location>
</feature>
<dbReference type="EMBL" id="OC866683">
    <property type="protein sequence ID" value="CAD7633086.1"/>
    <property type="molecule type" value="Genomic_DNA"/>
</dbReference>
<name>A0A7R9L1J3_9ACAR</name>
<sequence length="361" mass="39060">MPYIEERAEREDRPTITTTTSANTSVSAPVVVSETPDDIQDRNQRKCQSYSHRYSGEWPAPPLLPQLTLGGRPSVSQQPILPIDSTGHTIPQCCVCRKHIVGDHHHNQHRTDTSDQPLANAYQPSHPPAVVKHRHILCANCILVNGQSSGPTCTVSQSTLTLDALSSGGVGRSIAGGCESDDSGTGSMSTSPSEQMSSSPTSSSSSSASSGSTSLSTTTSAGHSPTASSGDRSDDNDRQSHNEPGVSDEQMREFRQNDRNIGAVRQAMRVEANRLKSYYLAGEQIWTVPGVRPQDLARAGFFMLENDRVQCPFCTGVIRSWAPGLWPLEEHSRNFPLCPFIMEEDVGNVPIGSDPIRDPQP</sequence>
<dbReference type="InterPro" id="IPR001370">
    <property type="entry name" value="BIR_rpt"/>
</dbReference>
<feature type="non-terminal residue" evidence="2">
    <location>
        <position position="1"/>
    </location>
</feature>
<protein>
    <recommendedName>
        <fullName evidence="4">Inhibitor of apoptosis protein</fullName>
    </recommendedName>
</protein>
<dbReference type="OrthoDB" id="6428517at2759"/>
<feature type="compositionally biased region" description="Low complexity" evidence="1">
    <location>
        <begin position="15"/>
        <end position="33"/>
    </location>
</feature>
<evidence type="ECO:0008006" key="4">
    <source>
        <dbReference type="Google" id="ProtNLM"/>
    </source>
</evidence>
<dbReference type="SUPFAM" id="SSF57924">
    <property type="entry name" value="Inhibitor of apoptosis (IAP) repeat"/>
    <property type="match status" value="1"/>
</dbReference>
<dbReference type="PANTHER" id="PTHR10044">
    <property type="entry name" value="INHIBITOR OF APOPTOSIS"/>
    <property type="match status" value="1"/>
</dbReference>
<reference evidence="2" key="1">
    <citation type="submission" date="2020-11" db="EMBL/GenBank/DDBJ databases">
        <authorList>
            <person name="Tran Van P."/>
        </authorList>
    </citation>
    <scope>NUCLEOTIDE SEQUENCE</scope>
</reference>
<dbReference type="GO" id="GO:0031398">
    <property type="term" value="P:positive regulation of protein ubiquitination"/>
    <property type="evidence" value="ECO:0007669"/>
    <property type="project" value="TreeGrafter"/>
</dbReference>
<evidence type="ECO:0000256" key="1">
    <source>
        <dbReference type="SAM" id="MobiDB-lite"/>
    </source>
</evidence>
<dbReference type="GO" id="GO:0043066">
    <property type="term" value="P:negative regulation of apoptotic process"/>
    <property type="evidence" value="ECO:0007669"/>
    <property type="project" value="TreeGrafter"/>
</dbReference>
<dbReference type="PROSITE" id="PS50143">
    <property type="entry name" value="BIR_REPEAT_2"/>
    <property type="match status" value="1"/>
</dbReference>
<dbReference type="GO" id="GO:0051726">
    <property type="term" value="P:regulation of cell cycle"/>
    <property type="evidence" value="ECO:0007669"/>
    <property type="project" value="TreeGrafter"/>
</dbReference>
<dbReference type="EMBL" id="CAJPIZ010012108">
    <property type="protein sequence ID" value="CAG2113516.1"/>
    <property type="molecule type" value="Genomic_DNA"/>
</dbReference>
<dbReference type="Proteomes" id="UP000759131">
    <property type="component" value="Unassembled WGS sequence"/>
</dbReference>
<organism evidence="2">
    <name type="scientific">Medioppia subpectinata</name>
    <dbReference type="NCBI Taxonomy" id="1979941"/>
    <lineage>
        <taxon>Eukaryota</taxon>
        <taxon>Metazoa</taxon>
        <taxon>Ecdysozoa</taxon>
        <taxon>Arthropoda</taxon>
        <taxon>Chelicerata</taxon>
        <taxon>Arachnida</taxon>
        <taxon>Acari</taxon>
        <taxon>Acariformes</taxon>
        <taxon>Sarcoptiformes</taxon>
        <taxon>Oribatida</taxon>
        <taxon>Brachypylina</taxon>
        <taxon>Oppioidea</taxon>
        <taxon>Oppiidae</taxon>
        <taxon>Medioppia</taxon>
    </lineage>
</organism>
<evidence type="ECO:0000313" key="2">
    <source>
        <dbReference type="EMBL" id="CAD7633086.1"/>
    </source>
</evidence>
<dbReference type="CDD" id="cd00022">
    <property type="entry name" value="BIR"/>
    <property type="match status" value="1"/>
</dbReference>
<dbReference type="InterPro" id="IPR050784">
    <property type="entry name" value="IAP"/>
</dbReference>
<feature type="compositionally biased region" description="Low complexity" evidence="1">
    <location>
        <begin position="183"/>
        <end position="224"/>
    </location>
</feature>
<evidence type="ECO:0000313" key="3">
    <source>
        <dbReference type="Proteomes" id="UP000759131"/>
    </source>
</evidence>